<accession>A0A0F9S8N7</accession>
<proteinExistence type="predicted"/>
<name>A0A0F9S8N7_9ZZZZ</name>
<gene>
    <name evidence="1" type="ORF">LCGC14_0550090</name>
</gene>
<reference evidence="1" key="1">
    <citation type="journal article" date="2015" name="Nature">
        <title>Complex archaea that bridge the gap between prokaryotes and eukaryotes.</title>
        <authorList>
            <person name="Spang A."/>
            <person name="Saw J.H."/>
            <person name="Jorgensen S.L."/>
            <person name="Zaremba-Niedzwiedzka K."/>
            <person name="Martijn J."/>
            <person name="Lind A.E."/>
            <person name="van Eijk R."/>
            <person name="Schleper C."/>
            <person name="Guy L."/>
            <person name="Ettema T.J."/>
        </authorList>
    </citation>
    <scope>NUCLEOTIDE SEQUENCE</scope>
</reference>
<comment type="caution">
    <text evidence="1">The sequence shown here is derived from an EMBL/GenBank/DDBJ whole genome shotgun (WGS) entry which is preliminary data.</text>
</comment>
<organism evidence="1">
    <name type="scientific">marine sediment metagenome</name>
    <dbReference type="NCBI Taxonomy" id="412755"/>
    <lineage>
        <taxon>unclassified sequences</taxon>
        <taxon>metagenomes</taxon>
        <taxon>ecological metagenomes</taxon>
    </lineage>
</organism>
<sequence length="218" mass="26647">MKTFKKKNIEVAVEIRNKMLSWNEVNKLLRREFNNKKENKDFHDIGYKIELVNKLFNCNLNMDKREIAHEIQQLKIDSKFDVMKPEQLVKEIAKIQPSFYKRHVGFVFSSKYCHFHYPNKFPIYDRYARNALSNLLGKSKSYYESNYTQFKKDLDDLISNLSWKSSYKEMDTYLWLYGQWIVYKKYIDDESELKKRFSHRIRNFIKNHIELFFELDSK</sequence>
<evidence type="ECO:0000313" key="1">
    <source>
        <dbReference type="EMBL" id="KKN58642.1"/>
    </source>
</evidence>
<dbReference type="AlphaFoldDB" id="A0A0F9S8N7"/>
<dbReference type="EMBL" id="LAZR01000753">
    <property type="protein sequence ID" value="KKN58642.1"/>
    <property type="molecule type" value="Genomic_DNA"/>
</dbReference>
<protein>
    <submittedName>
        <fullName evidence="1">Uncharacterized protein</fullName>
    </submittedName>
</protein>